<dbReference type="Proteomes" id="UP000800092">
    <property type="component" value="Unassembled WGS sequence"/>
</dbReference>
<evidence type="ECO:0000313" key="3">
    <source>
        <dbReference type="EMBL" id="KAF2235021.1"/>
    </source>
</evidence>
<organism evidence="3 4">
    <name type="scientific">Viridothelium virens</name>
    <name type="common">Speckled blister lichen</name>
    <name type="synonym">Trypethelium virens</name>
    <dbReference type="NCBI Taxonomy" id="1048519"/>
    <lineage>
        <taxon>Eukaryota</taxon>
        <taxon>Fungi</taxon>
        <taxon>Dikarya</taxon>
        <taxon>Ascomycota</taxon>
        <taxon>Pezizomycotina</taxon>
        <taxon>Dothideomycetes</taxon>
        <taxon>Dothideomycetes incertae sedis</taxon>
        <taxon>Trypetheliales</taxon>
        <taxon>Trypetheliaceae</taxon>
        <taxon>Viridothelium</taxon>
    </lineage>
</organism>
<dbReference type="GO" id="GO:0005680">
    <property type="term" value="C:anaphase-promoting complex"/>
    <property type="evidence" value="ECO:0007669"/>
    <property type="project" value="InterPro"/>
</dbReference>
<evidence type="ECO:0000256" key="2">
    <source>
        <dbReference type="SAM" id="MobiDB-lite"/>
    </source>
</evidence>
<reference evidence="3" key="1">
    <citation type="journal article" date="2020" name="Stud. Mycol.">
        <title>101 Dothideomycetes genomes: a test case for predicting lifestyles and emergence of pathogens.</title>
        <authorList>
            <person name="Haridas S."/>
            <person name="Albert R."/>
            <person name="Binder M."/>
            <person name="Bloem J."/>
            <person name="Labutti K."/>
            <person name="Salamov A."/>
            <person name="Andreopoulos B."/>
            <person name="Baker S."/>
            <person name="Barry K."/>
            <person name="Bills G."/>
            <person name="Bluhm B."/>
            <person name="Cannon C."/>
            <person name="Castanera R."/>
            <person name="Culley D."/>
            <person name="Daum C."/>
            <person name="Ezra D."/>
            <person name="Gonzalez J."/>
            <person name="Henrissat B."/>
            <person name="Kuo A."/>
            <person name="Liang C."/>
            <person name="Lipzen A."/>
            <person name="Lutzoni F."/>
            <person name="Magnuson J."/>
            <person name="Mondo S."/>
            <person name="Nolan M."/>
            <person name="Ohm R."/>
            <person name="Pangilinan J."/>
            <person name="Park H.-J."/>
            <person name="Ramirez L."/>
            <person name="Alfaro M."/>
            <person name="Sun H."/>
            <person name="Tritt A."/>
            <person name="Yoshinaga Y."/>
            <person name="Zwiers L.-H."/>
            <person name="Turgeon B."/>
            <person name="Goodwin S."/>
            <person name="Spatafora J."/>
            <person name="Crous P."/>
            <person name="Grigoriev I."/>
        </authorList>
    </citation>
    <scope>NUCLEOTIDE SEQUENCE</scope>
    <source>
        <strain evidence="3">Tuck. ex Michener</strain>
    </source>
</reference>
<dbReference type="OrthoDB" id="5302254at2759"/>
<evidence type="ECO:0008006" key="5">
    <source>
        <dbReference type="Google" id="ProtNLM"/>
    </source>
</evidence>
<dbReference type="InterPro" id="IPR018860">
    <property type="entry name" value="APC_suCDC26"/>
</dbReference>
<protein>
    <recommendedName>
        <fullName evidence="5">Anaphase-promoting complex, subunit CDC26</fullName>
    </recommendedName>
</protein>
<name>A0A6A6HB05_VIRVR</name>
<dbReference type="Pfam" id="PF10471">
    <property type="entry name" value="ANAPC_CDC26"/>
    <property type="match status" value="1"/>
</dbReference>
<evidence type="ECO:0000313" key="4">
    <source>
        <dbReference type="Proteomes" id="UP000800092"/>
    </source>
</evidence>
<feature type="compositionally biased region" description="Basic and acidic residues" evidence="2">
    <location>
        <begin position="27"/>
        <end position="40"/>
    </location>
</feature>
<sequence>MLRRPLTSITLTPEDVAAYETRRVQREYDAQRRYEAESSSRHQTGGVSVDISFTSTSSQEYPASTGGAEKSSSEHNAEVRAAMREMERAERELLQREKDKREAREGRERAGRAREERMGVSTRQGRS</sequence>
<proteinExistence type="predicted"/>
<evidence type="ECO:0000256" key="1">
    <source>
        <dbReference type="ARBA" id="ARBA00022786"/>
    </source>
</evidence>
<feature type="compositionally biased region" description="Basic and acidic residues" evidence="2">
    <location>
        <begin position="71"/>
        <end position="118"/>
    </location>
</feature>
<dbReference type="EMBL" id="ML991794">
    <property type="protein sequence ID" value="KAF2235021.1"/>
    <property type="molecule type" value="Genomic_DNA"/>
</dbReference>
<dbReference type="AlphaFoldDB" id="A0A6A6HB05"/>
<feature type="region of interest" description="Disordered" evidence="2">
    <location>
        <begin position="27"/>
        <end position="127"/>
    </location>
</feature>
<keyword evidence="4" id="KW-1185">Reference proteome</keyword>
<accession>A0A6A6HB05</accession>
<keyword evidence="1" id="KW-0833">Ubl conjugation pathway</keyword>
<dbReference type="GO" id="GO:0031145">
    <property type="term" value="P:anaphase-promoting complex-dependent catabolic process"/>
    <property type="evidence" value="ECO:0007669"/>
    <property type="project" value="InterPro"/>
</dbReference>
<gene>
    <name evidence="3" type="ORF">EV356DRAFT_514652</name>
</gene>
<feature type="compositionally biased region" description="Polar residues" evidence="2">
    <location>
        <begin position="41"/>
        <end position="62"/>
    </location>
</feature>